<name>A0ABV5ALE0_9BACL</name>
<dbReference type="RefSeq" id="WP_275473469.1">
    <property type="nucleotide sequence ID" value="NZ_CP162940.1"/>
</dbReference>
<sequence>MKIATGIISLVLMVVMAIQTMGVGLGSAILSDKHSGAGTGVLLILLYLIGGAFVFAKPIVSVFPFVMAFIIGISVGPHVTFKDLTFWGIFALIFAIMSFFAWFGDRCKKKKAQARESTLQA</sequence>
<proteinExistence type="predicted"/>
<reference evidence="2 3" key="1">
    <citation type="journal article" date="2024" name="Int. J. Mol. Sci.">
        <title>Exploration of Alicyclobacillus spp. Genome in Search of Antibiotic Resistance.</title>
        <authorList>
            <person name="Bucka-Kolendo J."/>
            <person name="Kiousi D.E."/>
            <person name="Dekowska A."/>
            <person name="Mikolajczuk-Szczyrba A."/>
            <person name="Karadedos D.M."/>
            <person name="Michael P."/>
            <person name="Galanis A."/>
            <person name="Sokolowska B."/>
        </authorList>
    </citation>
    <scope>NUCLEOTIDE SEQUENCE [LARGE SCALE GENOMIC DNA]</scope>
    <source>
        <strain evidence="2 3">KKP 3000</strain>
    </source>
</reference>
<keyword evidence="3" id="KW-1185">Reference proteome</keyword>
<evidence type="ECO:0000313" key="2">
    <source>
        <dbReference type="EMBL" id="MFB5193062.1"/>
    </source>
</evidence>
<accession>A0ABV5ALE0</accession>
<keyword evidence="1" id="KW-1133">Transmembrane helix</keyword>
<feature type="transmembrane region" description="Helical" evidence="1">
    <location>
        <begin position="62"/>
        <end position="79"/>
    </location>
</feature>
<keyword evidence="1" id="KW-0812">Transmembrane</keyword>
<gene>
    <name evidence="2" type="ORF">KKP3000_002661</name>
</gene>
<evidence type="ECO:0000313" key="3">
    <source>
        <dbReference type="Proteomes" id="UP001579974"/>
    </source>
</evidence>
<dbReference type="Proteomes" id="UP001579974">
    <property type="component" value="Unassembled WGS sequence"/>
</dbReference>
<feature type="transmembrane region" description="Helical" evidence="1">
    <location>
        <begin position="36"/>
        <end position="55"/>
    </location>
</feature>
<organism evidence="2 3">
    <name type="scientific">Alicyclobacillus fastidiosus</name>
    <dbReference type="NCBI Taxonomy" id="392011"/>
    <lineage>
        <taxon>Bacteria</taxon>
        <taxon>Bacillati</taxon>
        <taxon>Bacillota</taxon>
        <taxon>Bacilli</taxon>
        <taxon>Bacillales</taxon>
        <taxon>Alicyclobacillaceae</taxon>
        <taxon>Alicyclobacillus</taxon>
    </lineage>
</organism>
<evidence type="ECO:0000256" key="1">
    <source>
        <dbReference type="SAM" id="Phobius"/>
    </source>
</evidence>
<dbReference type="EMBL" id="JBDXSU010000037">
    <property type="protein sequence ID" value="MFB5193062.1"/>
    <property type="molecule type" value="Genomic_DNA"/>
</dbReference>
<feature type="transmembrane region" description="Helical" evidence="1">
    <location>
        <begin position="85"/>
        <end position="103"/>
    </location>
</feature>
<protein>
    <submittedName>
        <fullName evidence="2">Uncharacterized protein</fullName>
    </submittedName>
</protein>
<comment type="caution">
    <text evidence="2">The sequence shown here is derived from an EMBL/GenBank/DDBJ whole genome shotgun (WGS) entry which is preliminary data.</text>
</comment>
<keyword evidence="1" id="KW-0472">Membrane</keyword>
<feature type="transmembrane region" description="Helical" evidence="1">
    <location>
        <begin position="7"/>
        <end position="30"/>
    </location>
</feature>